<keyword evidence="2" id="KW-1185">Reference proteome</keyword>
<evidence type="ECO:0000313" key="2">
    <source>
        <dbReference type="Proteomes" id="UP001158986"/>
    </source>
</evidence>
<gene>
    <name evidence="1" type="ORF">PBS001_LOCUS3257</name>
</gene>
<reference evidence="1 2" key="1">
    <citation type="submission" date="2021-11" db="EMBL/GenBank/DDBJ databases">
        <authorList>
            <person name="Islam A."/>
            <person name="Islam S."/>
            <person name="Flora M.S."/>
            <person name="Rahman M."/>
            <person name="Ziaur R.M."/>
            <person name="Epstein J.H."/>
            <person name="Hassan M."/>
            <person name="Klassen M."/>
            <person name="Woodard K."/>
            <person name="Webb A."/>
            <person name="Webby R.J."/>
            <person name="El Zowalaty M.E."/>
        </authorList>
    </citation>
    <scope>NUCLEOTIDE SEQUENCE [LARGE SCALE GENOMIC DNA]</scope>
    <source>
        <strain evidence="1">Pbs1</strain>
    </source>
</reference>
<dbReference type="EMBL" id="CAKLCB010000179">
    <property type="protein sequence ID" value="CAH0516600.1"/>
    <property type="molecule type" value="Genomic_DNA"/>
</dbReference>
<organism evidence="1 2">
    <name type="scientific">Peronospora belbahrii</name>
    <dbReference type="NCBI Taxonomy" id="622444"/>
    <lineage>
        <taxon>Eukaryota</taxon>
        <taxon>Sar</taxon>
        <taxon>Stramenopiles</taxon>
        <taxon>Oomycota</taxon>
        <taxon>Peronosporomycetes</taxon>
        <taxon>Peronosporales</taxon>
        <taxon>Peronosporaceae</taxon>
        <taxon>Peronospora</taxon>
    </lineage>
</organism>
<name>A0ABN8CTZ3_9STRA</name>
<proteinExistence type="predicted"/>
<evidence type="ECO:0000313" key="1">
    <source>
        <dbReference type="EMBL" id="CAH0516600.1"/>
    </source>
</evidence>
<comment type="caution">
    <text evidence="1">The sequence shown here is derived from an EMBL/GenBank/DDBJ whole genome shotgun (WGS) entry which is preliminary data.</text>
</comment>
<dbReference type="Proteomes" id="UP001158986">
    <property type="component" value="Unassembled WGS sequence"/>
</dbReference>
<evidence type="ECO:0008006" key="3">
    <source>
        <dbReference type="Google" id="ProtNLM"/>
    </source>
</evidence>
<protein>
    <recommendedName>
        <fullName evidence="3">Exportin-1/Importin-beta-like domain-containing protein</fullName>
    </recommendedName>
</protein>
<sequence length="806" mass="89668">MENVISSLHVLNSVSCEYLTAENDAEQEQIVEAMAQVLDWLHKQITALSLGTKGLHHTNEEEQTSNELLSTLRELLHVFYHWHKLQQKTEALNCRFWMLWIELGGTLDVLQSCEMSTNKEKSCAMLMMTSRPPHDFPTSKTDFNKEIQVMFSQQLWDAVIAKPLCEAPSRVVSDAAPKLIEAFCYWMTAAMHEYDLAFIVNIATPLREYLHSPAQVANSSLLTDAWLKNCVTSEWGAAPITSNAAGVAVTALVLSALTSAFRPLEVAGYLESLRATIVDELSHQSFPQPHSAIAAVAMALGLASLDDARFSNNLEAQLRSGNAMILSQFALLRLLGLPLTSTRLKPYDGVTISNYQMEVHQRVKALVVDSSLAVLQDLSFRMAEVCIEETIAYFNSSLEAYIVLIKSLQSVLPIDFFRRQVLLQVQSPDPPAVHDESLLTSAAEVVEFIRKLYEGIAPIMELLSSCNLVRSFLALSRIEFAREVCTSSSTNAAMETVTQQLEQALEQTAAPPETLLTPVLRSVAIHSMTANNEISPEIDIVAGCQALAVGLVIQHRLRILLFQCSSLLDDALSVAFSVLYNVFEPADAFGHRFIAVCLSHLTQFTPLFTVFPHYLRLTLAAFPANASPQELTKACGAIFGSLFFCEALTMPAKPDKEIVQTTCRMVLWAIRRCCERSTELLVEEDEVAVASVPTESVKDSAEEKSLSKEKVARETDGLYLAGLVFDLMKMAPMNILKAVSMEAERLLYHWKNNSRVLCKLKSALFARISQNCEAEKRAWFAAWCIYVDKLYPVETSCSKRMVPSRL</sequence>
<accession>A0ABN8CTZ3</accession>